<evidence type="ECO:0000313" key="2">
    <source>
        <dbReference type="RefSeq" id="XP_010910551.1"/>
    </source>
</evidence>
<reference evidence="2" key="1">
    <citation type="submission" date="2025-08" db="UniProtKB">
        <authorList>
            <consortium name="RefSeq"/>
        </authorList>
    </citation>
    <scope>IDENTIFICATION</scope>
</reference>
<dbReference type="InParanoid" id="A0A6I9QM61"/>
<dbReference type="RefSeq" id="XP_010910551.1">
    <property type="nucleotide sequence ID" value="XM_010912249.1"/>
</dbReference>
<dbReference type="Proteomes" id="UP000504607">
    <property type="component" value="Chromosome 2"/>
</dbReference>
<gene>
    <name evidence="2" type="primary">LOC105036482</name>
</gene>
<dbReference type="FunCoup" id="A0A6I9QM61">
    <property type="interactions" value="11"/>
</dbReference>
<organism evidence="1 2">
    <name type="scientific">Elaeis guineensis var. tenera</name>
    <name type="common">Oil palm</name>
    <dbReference type="NCBI Taxonomy" id="51953"/>
    <lineage>
        <taxon>Eukaryota</taxon>
        <taxon>Viridiplantae</taxon>
        <taxon>Streptophyta</taxon>
        <taxon>Embryophyta</taxon>
        <taxon>Tracheophyta</taxon>
        <taxon>Spermatophyta</taxon>
        <taxon>Magnoliopsida</taxon>
        <taxon>Liliopsida</taxon>
        <taxon>Arecaceae</taxon>
        <taxon>Arecoideae</taxon>
        <taxon>Cocoseae</taxon>
        <taxon>Elaeidinae</taxon>
        <taxon>Elaeis</taxon>
    </lineage>
</organism>
<dbReference type="KEGG" id="egu:105036482"/>
<accession>A0A6I9QM61</accession>
<proteinExistence type="predicted"/>
<dbReference type="PANTHER" id="PTHR48204">
    <property type="entry name" value="OS07G0265100 PROTEIN"/>
    <property type="match status" value="1"/>
</dbReference>
<evidence type="ECO:0000313" key="1">
    <source>
        <dbReference type="Proteomes" id="UP000504607"/>
    </source>
</evidence>
<sequence>MAASASAPSIHPPRPAGRSTKRLLFDKRYGWIFDEWKGPSEQALAGGRGMFCILPIAKSLLKIASQSINVAAGSVVRALENPKEFSPQALHTNLCTQFQKLGHSIQRPNLKFITFCRDSPMDSTQTM</sequence>
<keyword evidence="1" id="KW-1185">Reference proteome</keyword>
<protein>
    <submittedName>
        <fullName evidence="2">Uncharacterized protein LOC105036482</fullName>
    </submittedName>
</protein>
<dbReference type="PANTHER" id="PTHR48204:SF1">
    <property type="entry name" value="OS07G0265100 PROTEIN"/>
    <property type="match status" value="1"/>
</dbReference>
<dbReference type="OrthoDB" id="1891930at2759"/>
<dbReference type="AlphaFoldDB" id="A0A6I9QM61"/>
<name>A0A6I9QM61_ELAGV</name>
<dbReference type="GeneID" id="105036482"/>